<evidence type="ECO:0000256" key="1">
    <source>
        <dbReference type="SAM" id="Phobius"/>
    </source>
</evidence>
<dbReference type="PANTHER" id="PTHR24314">
    <property type="entry name" value="NON-SPECIFIC LIPID TRANSFER PROTEIN-RELATED"/>
    <property type="match status" value="1"/>
</dbReference>
<dbReference type="OrthoDB" id="1937886at2759"/>
<dbReference type="EMBL" id="JADFTS010000004">
    <property type="protein sequence ID" value="KAF9611899.1"/>
    <property type="molecule type" value="Genomic_DNA"/>
</dbReference>
<sequence length="135" mass="15361">CATKVGRYLVTMMSTGVILATGFQLSGGNNQLDTLIWYSWLGGIIIGTMIGSNMVLEEHYKAGPRNIVITGRKIRWLFHGPRFTTVYNERSWSKHREKQRWFLLAQALHFMLELARGSCSSTWSSSTIWKPNHVG</sequence>
<keyword evidence="1" id="KW-0472">Membrane</keyword>
<dbReference type="PANTHER" id="PTHR24314:SF21">
    <property type="entry name" value="CHLOROPHYLL(IDE) B REDUCTASE NYC1, CHLOROPLASTIC-RELATED"/>
    <property type="match status" value="1"/>
</dbReference>
<feature type="transmembrane region" description="Helical" evidence="1">
    <location>
        <begin position="37"/>
        <end position="56"/>
    </location>
</feature>
<reference evidence="2 3" key="1">
    <citation type="submission" date="2020-10" db="EMBL/GenBank/DDBJ databases">
        <title>The Coptis chinensis genome and diversification of protoberbering-type alkaloids.</title>
        <authorList>
            <person name="Wang B."/>
            <person name="Shu S."/>
            <person name="Song C."/>
            <person name="Liu Y."/>
        </authorList>
    </citation>
    <scope>NUCLEOTIDE SEQUENCE [LARGE SCALE GENOMIC DNA]</scope>
    <source>
        <strain evidence="2">HL-2020</strain>
        <tissue evidence="2">Leaf</tissue>
    </source>
</reference>
<feature type="transmembrane region" description="Helical" evidence="1">
    <location>
        <begin position="7"/>
        <end position="25"/>
    </location>
</feature>
<keyword evidence="1" id="KW-1133">Transmembrane helix</keyword>
<dbReference type="InterPro" id="IPR052625">
    <property type="entry name" value="Chl_b_Red"/>
</dbReference>
<evidence type="ECO:0000313" key="2">
    <source>
        <dbReference type="EMBL" id="KAF9611899.1"/>
    </source>
</evidence>
<proteinExistence type="predicted"/>
<dbReference type="GO" id="GO:0010304">
    <property type="term" value="P:PSII associated light-harvesting complex II catabolic process"/>
    <property type="evidence" value="ECO:0007669"/>
    <property type="project" value="TreeGrafter"/>
</dbReference>
<protein>
    <submittedName>
        <fullName evidence="2">Uncharacterized protein</fullName>
    </submittedName>
</protein>
<keyword evidence="3" id="KW-1185">Reference proteome</keyword>
<comment type="caution">
    <text evidence="2">The sequence shown here is derived from an EMBL/GenBank/DDBJ whole genome shotgun (WGS) entry which is preliminary data.</text>
</comment>
<dbReference type="Proteomes" id="UP000631114">
    <property type="component" value="Unassembled WGS sequence"/>
</dbReference>
<name>A0A835I7N5_9MAGN</name>
<feature type="non-terminal residue" evidence="2">
    <location>
        <position position="135"/>
    </location>
</feature>
<gene>
    <name evidence="2" type="ORF">IFM89_036682</name>
</gene>
<dbReference type="GO" id="GO:0015996">
    <property type="term" value="P:chlorophyll catabolic process"/>
    <property type="evidence" value="ECO:0007669"/>
    <property type="project" value="TreeGrafter"/>
</dbReference>
<organism evidence="2 3">
    <name type="scientific">Coptis chinensis</name>
    <dbReference type="NCBI Taxonomy" id="261450"/>
    <lineage>
        <taxon>Eukaryota</taxon>
        <taxon>Viridiplantae</taxon>
        <taxon>Streptophyta</taxon>
        <taxon>Embryophyta</taxon>
        <taxon>Tracheophyta</taxon>
        <taxon>Spermatophyta</taxon>
        <taxon>Magnoliopsida</taxon>
        <taxon>Ranunculales</taxon>
        <taxon>Ranunculaceae</taxon>
        <taxon>Coptidoideae</taxon>
        <taxon>Coptis</taxon>
    </lineage>
</organism>
<dbReference type="GO" id="GO:0034256">
    <property type="term" value="F:chlorophyll(ide) b reductase activity"/>
    <property type="evidence" value="ECO:0007669"/>
    <property type="project" value="TreeGrafter"/>
</dbReference>
<dbReference type="AlphaFoldDB" id="A0A835I7N5"/>
<keyword evidence="1" id="KW-0812">Transmembrane</keyword>
<evidence type="ECO:0000313" key="3">
    <source>
        <dbReference type="Proteomes" id="UP000631114"/>
    </source>
</evidence>
<accession>A0A835I7N5</accession>